<comment type="caution">
    <text evidence="2">The sequence shown here is derived from an EMBL/GenBank/DDBJ whole genome shotgun (WGS) entry which is preliminary data.</text>
</comment>
<feature type="region of interest" description="Disordered" evidence="1">
    <location>
        <begin position="1"/>
        <end position="32"/>
    </location>
</feature>
<sequence length="109" mass="11656">MAHLFSSTDQGPYFEGEVPDTNSNQGSQDTANHAYYSHNSAYIASPETVEDQAWYADSGATNHITSQLGNLTITSPYSGNDFLFVGNGAKLVITHIGSGHKGNTTQRSS</sequence>
<feature type="compositionally biased region" description="Polar residues" evidence="1">
    <location>
        <begin position="20"/>
        <end position="32"/>
    </location>
</feature>
<feature type="compositionally biased region" description="Polar residues" evidence="1">
    <location>
        <begin position="1"/>
        <end position="10"/>
    </location>
</feature>
<accession>A0AAV8T7A1</accession>
<evidence type="ECO:0000313" key="2">
    <source>
        <dbReference type="EMBL" id="KAJ8762229.1"/>
    </source>
</evidence>
<keyword evidence="3" id="KW-1185">Reference proteome</keyword>
<evidence type="ECO:0000256" key="1">
    <source>
        <dbReference type="SAM" id="MobiDB-lite"/>
    </source>
</evidence>
<organism evidence="2 3">
    <name type="scientific">Erythroxylum novogranatense</name>
    <dbReference type="NCBI Taxonomy" id="1862640"/>
    <lineage>
        <taxon>Eukaryota</taxon>
        <taxon>Viridiplantae</taxon>
        <taxon>Streptophyta</taxon>
        <taxon>Embryophyta</taxon>
        <taxon>Tracheophyta</taxon>
        <taxon>Spermatophyta</taxon>
        <taxon>Magnoliopsida</taxon>
        <taxon>eudicotyledons</taxon>
        <taxon>Gunneridae</taxon>
        <taxon>Pentapetalae</taxon>
        <taxon>rosids</taxon>
        <taxon>fabids</taxon>
        <taxon>Malpighiales</taxon>
        <taxon>Erythroxylaceae</taxon>
        <taxon>Erythroxylum</taxon>
    </lineage>
</organism>
<protein>
    <submittedName>
        <fullName evidence="2">Uncharacterized protein</fullName>
    </submittedName>
</protein>
<proteinExistence type="predicted"/>
<dbReference type="Proteomes" id="UP001159364">
    <property type="component" value="Linkage Group LG06"/>
</dbReference>
<name>A0AAV8T7A1_9ROSI</name>
<dbReference type="AlphaFoldDB" id="A0AAV8T7A1"/>
<dbReference type="EMBL" id="JAIWQS010000006">
    <property type="protein sequence ID" value="KAJ8762229.1"/>
    <property type="molecule type" value="Genomic_DNA"/>
</dbReference>
<reference evidence="2 3" key="1">
    <citation type="submission" date="2021-09" db="EMBL/GenBank/DDBJ databases">
        <title>Genomic insights and catalytic innovation underlie evolution of tropane alkaloids biosynthesis.</title>
        <authorList>
            <person name="Wang Y.-J."/>
            <person name="Tian T."/>
            <person name="Huang J.-P."/>
            <person name="Huang S.-X."/>
        </authorList>
    </citation>
    <scope>NUCLEOTIDE SEQUENCE [LARGE SCALE GENOMIC DNA]</scope>
    <source>
        <strain evidence="2">KIB-2018</strain>
        <tissue evidence="2">Leaf</tissue>
    </source>
</reference>
<gene>
    <name evidence="2" type="ORF">K2173_007385</name>
</gene>
<evidence type="ECO:0000313" key="3">
    <source>
        <dbReference type="Proteomes" id="UP001159364"/>
    </source>
</evidence>